<evidence type="ECO:0000256" key="5">
    <source>
        <dbReference type="ARBA" id="ARBA00023136"/>
    </source>
</evidence>
<evidence type="ECO:0000256" key="2">
    <source>
        <dbReference type="ARBA" id="ARBA00022448"/>
    </source>
</evidence>
<sequence>MGDHRDAWLTSCAATEKLGAEIMDKISHYHQELAKNSASAASLSTSIRTLMKKFSSSTASLRQTLTRSVVQSTISANESERRQALLDDLITTEKRLEQAFAAKTTASHNRSNLLGTTSSGYGSQSANPWLMGEETDETRAVSTYDIRAQHQHVLKEQDRGLDALSKAVGRQREIAVDIAAEVDIHNDILGEISEEMERADGRLARETRNMKVILKKSKTHWCMWLLIVLLLIAIVTVAAVPAK</sequence>
<feature type="domain" description="T-SNARE coiled-coil homology" evidence="7">
    <location>
        <begin position="151"/>
        <end position="213"/>
    </location>
</feature>
<comment type="subcellular location">
    <subcellularLocation>
        <location evidence="1">Membrane</location>
        <topology evidence="1">Single-pass membrane protein</topology>
    </subcellularLocation>
</comment>
<dbReference type="PROSITE" id="PS50192">
    <property type="entry name" value="T_SNARE"/>
    <property type="match status" value="1"/>
</dbReference>
<evidence type="ECO:0000256" key="4">
    <source>
        <dbReference type="ARBA" id="ARBA00022989"/>
    </source>
</evidence>
<evidence type="ECO:0000256" key="3">
    <source>
        <dbReference type="ARBA" id="ARBA00022692"/>
    </source>
</evidence>
<gene>
    <name evidence="8" type="ORF">BV898_03390</name>
</gene>
<dbReference type="Proteomes" id="UP000192578">
    <property type="component" value="Unassembled WGS sequence"/>
</dbReference>
<feature type="transmembrane region" description="Helical" evidence="6">
    <location>
        <begin position="221"/>
        <end position="242"/>
    </location>
</feature>
<accession>A0A1W0X525</accession>
<keyword evidence="2" id="KW-0813">Transport</keyword>
<dbReference type="InterPro" id="IPR041875">
    <property type="entry name" value="Syntaxin-8_SNARE"/>
</dbReference>
<reference evidence="9" key="1">
    <citation type="submission" date="2017-01" db="EMBL/GenBank/DDBJ databases">
        <title>Comparative genomics of anhydrobiosis in the tardigrade Hypsibius dujardini.</title>
        <authorList>
            <person name="Yoshida Y."/>
            <person name="Koutsovoulos G."/>
            <person name="Laetsch D."/>
            <person name="Stevens L."/>
            <person name="Kumar S."/>
            <person name="Horikawa D."/>
            <person name="Ishino K."/>
            <person name="Komine S."/>
            <person name="Tomita M."/>
            <person name="Blaxter M."/>
            <person name="Arakawa K."/>
        </authorList>
    </citation>
    <scope>NUCLEOTIDE SEQUENCE [LARGE SCALE GENOMIC DNA]</scope>
    <source>
        <strain evidence="9">Z151</strain>
    </source>
</reference>
<keyword evidence="5 6" id="KW-0472">Membrane</keyword>
<keyword evidence="9" id="KW-1185">Reference proteome</keyword>
<evidence type="ECO:0000313" key="8">
    <source>
        <dbReference type="EMBL" id="OQV22563.1"/>
    </source>
</evidence>
<proteinExistence type="predicted"/>
<evidence type="ECO:0000259" key="7">
    <source>
        <dbReference type="PROSITE" id="PS50192"/>
    </source>
</evidence>
<dbReference type="GO" id="GO:0016020">
    <property type="term" value="C:membrane"/>
    <property type="evidence" value="ECO:0007669"/>
    <property type="project" value="UniProtKB-SubCell"/>
</dbReference>
<dbReference type="SMART" id="SM00397">
    <property type="entry name" value="t_SNARE"/>
    <property type="match status" value="1"/>
</dbReference>
<dbReference type="Gene3D" id="1.20.5.110">
    <property type="match status" value="1"/>
</dbReference>
<dbReference type="GO" id="GO:0005794">
    <property type="term" value="C:Golgi apparatus"/>
    <property type="evidence" value="ECO:0007669"/>
    <property type="project" value="UniProtKB-ARBA"/>
</dbReference>
<dbReference type="OrthoDB" id="428895at2759"/>
<dbReference type="CDD" id="cd15852">
    <property type="entry name" value="SNARE_Syntaxin8"/>
    <property type="match status" value="1"/>
</dbReference>
<dbReference type="SUPFAM" id="SSF58038">
    <property type="entry name" value="SNARE fusion complex"/>
    <property type="match status" value="1"/>
</dbReference>
<dbReference type="PANTHER" id="PTHR12791">
    <property type="entry name" value="GOLGI SNARE BET1-RELATED"/>
    <property type="match status" value="1"/>
</dbReference>
<evidence type="ECO:0000313" key="9">
    <source>
        <dbReference type="Proteomes" id="UP000192578"/>
    </source>
</evidence>
<keyword evidence="4 6" id="KW-1133">Transmembrane helix</keyword>
<organism evidence="8 9">
    <name type="scientific">Hypsibius exemplaris</name>
    <name type="common">Freshwater tardigrade</name>
    <dbReference type="NCBI Taxonomy" id="2072580"/>
    <lineage>
        <taxon>Eukaryota</taxon>
        <taxon>Metazoa</taxon>
        <taxon>Ecdysozoa</taxon>
        <taxon>Tardigrada</taxon>
        <taxon>Eutardigrada</taxon>
        <taxon>Parachela</taxon>
        <taxon>Hypsibioidea</taxon>
        <taxon>Hypsibiidae</taxon>
        <taxon>Hypsibius</taxon>
    </lineage>
</organism>
<dbReference type="InterPro" id="IPR000727">
    <property type="entry name" value="T_SNARE_dom"/>
</dbReference>
<evidence type="ECO:0000256" key="1">
    <source>
        <dbReference type="ARBA" id="ARBA00004167"/>
    </source>
</evidence>
<protein>
    <submittedName>
        <fullName evidence="8">Syntaxin-8</fullName>
    </submittedName>
</protein>
<dbReference type="EMBL" id="MTYJ01000016">
    <property type="protein sequence ID" value="OQV22563.1"/>
    <property type="molecule type" value="Genomic_DNA"/>
</dbReference>
<comment type="caution">
    <text evidence="8">The sequence shown here is derived from an EMBL/GenBank/DDBJ whole genome shotgun (WGS) entry which is preliminary data.</text>
</comment>
<evidence type="ECO:0000256" key="6">
    <source>
        <dbReference type="SAM" id="Phobius"/>
    </source>
</evidence>
<dbReference type="AlphaFoldDB" id="A0A1W0X525"/>
<keyword evidence="3 6" id="KW-0812">Transmembrane</keyword>
<name>A0A1W0X525_HYPEX</name>